<evidence type="ECO:0000256" key="7">
    <source>
        <dbReference type="ARBA" id="ARBA00023033"/>
    </source>
</evidence>
<keyword evidence="3 8" id="KW-0349">Heme</keyword>
<evidence type="ECO:0000256" key="1">
    <source>
        <dbReference type="ARBA" id="ARBA00001971"/>
    </source>
</evidence>
<keyword evidence="7" id="KW-0503">Monooxygenase</keyword>
<dbReference type="Proteomes" id="UP000094444">
    <property type="component" value="Unassembled WGS sequence"/>
</dbReference>
<evidence type="ECO:0000256" key="6">
    <source>
        <dbReference type="ARBA" id="ARBA00023004"/>
    </source>
</evidence>
<keyword evidence="9" id="KW-1133">Transmembrane helix</keyword>
<feature type="binding site" description="axial binding residue" evidence="8">
    <location>
        <position position="444"/>
    </location>
    <ligand>
        <name>heme</name>
        <dbReference type="ChEBI" id="CHEBI:30413"/>
    </ligand>
    <ligandPart>
        <name>Fe</name>
        <dbReference type="ChEBI" id="CHEBI:18248"/>
    </ligandPart>
</feature>
<dbReference type="STRING" id="158607.A0A2P5HZ22"/>
<dbReference type="GO" id="GO:0016705">
    <property type="term" value="F:oxidoreductase activity, acting on paired donors, with incorporation or reduction of molecular oxygen"/>
    <property type="evidence" value="ECO:0007669"/>
    <property type="project" value="InterPro"/>
</dbReference>
<evidence type="ECO:0000256" key="9">
    <source>
        <dbReference type="SAM" id="Phobius"/>
    </source>
</evidence>
<reference evidence="10" key="1">
    <citation type="submission" date="2017-09" db="EMBL/GenBank/DDBJ databases">
        <title>Polyketide synthases of a Diaporthe helianthi virulent isolate.</title>
        <authorList>
            <person name="Baroncelli R."/>
        </authorList>
    </citation>
    <scope>NUCLEOTIDE SEQUENCE [LARGE SCALE GENOMIC DNA]</scope>
    <source>
        <strain evidence="10">7/96</strain>
    </source>
</reference>
<keyword evidence="5" id="KW-0560">Oxidoreductase</keyword>
<dbReference type="FunCoup" id="A0A2P5HZ22">
    <property type="interactions" value="1458"/>
</dbReference>
<keyword evidence="9" id="KW-0472">Membrane</keyword>
<feature type="transmembrane region" description="Helical" evidence="9">
    <location>
        <begin position="12"/>
        <end position="34"/>
    </location>
</feature>
<keyword evidence="11" id="KW-1185">Reference proteome</keyword>
<dbReference type="SUPFAM" id="SSF48264">
    <property type="entry name" value="Cytochrome P450"/>
    <property type="match status" value="1"/>
</dbReference>
<evidence type="ECO:0000256" key="3">
    <source>
        <dbReference type="ARBA" id="ARBA00022617"/>
    </source>
</evidence>
<evidence type="ECO:0000256" key="4">
    <source>
        <dbReference type="ARBA" id="ARBA00022723"/>
    </source>
</evidence>
<dbReference type="OrthoDB" id="3934656at2759"/>
<dbReference type="InterPro" id="IPR036396">
    <property type="entry name" value="Cyt_P450_sf"/>
</dbReference>
<evidence type="ECO:0000313" key="10">
    <source>
        <dbReference type="EMBL" id="POS75469.1"/>
    </source>
</evidence>
<dbReference type="Pfam" id="PF00067">
    <property type="entry name" value="p450"/>
    <property type="match status" value="1"/>
</dbReference>
<evidence type="ECO:0000256" key="8">
    <source>
        <dbReference type="PIRSR" id="PIRSR602401-1"/>
    </source>
</evidence>
<keyword evidence="4 8" id="KW-0479">Metal-binding</keyword>
<organism evidence="10 11">
    <name type="scientific">Diaporthe helianthi</name>
    <dbReference type="NCBI Taxonomy" id="158607"/>
    <lineage>
        <taxon>Eukaryota</taxon>
        <taxon>Fungi</taxon>
        <taxon>Dikarya</taxon>
        <taxon>Ascomycota</taxon>
        <taxon>Pezizomycotina</taxon>
        <taxon>Sordariomycetes</taxon>
        <taxon>Sordariomycetidae</taxon>
        <taxon>Diaporthales</taxon>
        <taxon>Diaporthaceae</taxon>
        <taxon>Diaporthe</taxon>
    </lineage>
</organism>
<dbReference type="PANTHER" id="PTHR24305:SF77">
    <property type="entry name" value="CYTOCHROME P450 MONOOXYGENASE"/>
    <property type="match status" value="1"/>
</dbReference>
<proteinExistence type="inferred from homology"/>
<dbReference type="GO" id="GO:0004497">
    <property type="term" value="F:monooxygenase activity"/>
    <property type="evidence" value="ECO:0007669"/>
    <property type="project" value="UniProtKB-KW"/>
</dbReference>
<comment type="caution">
    <text evidence="10">The sequence shown here is derived from an EMBL/GenBank/DDBJ whole genome shotgun (WGS) entry which is preliminary data.</text>
</comment>
<dbReference type="AlphaFoldDB" id="A0A2P5HZ22"/>
<evidence type="ECO:0000313" key="11">
    <source>
        <dbReference type="Proteomes" id="UP000094444"/>
    </source>
</evidence>
<comment type="cofactor">
    <cofactor evidence="1 8">
        <name>heme</name>
        <dbReference type="ChEBI" id="CHEBI:30413"/>
    </cofactor>
</comment>
<dbReference type="PRINTS" id="PR00385">
    <property type="entry name" value="P450"/>
</dbReference>
<keyword evidence="6 8" id="KW-0408">Iron</keyword>
<dbReference type="GO" id="GO:0020037">
    <property type="term" value="F:heme binding"/>
    <property type="evidence" value="ECO:0007669"/>
    <property type="project" value="InterPro"/>
</dbReference>
<dbReference type="InterPro" id="IPR001128">
    <property type="entry name" value="Cyt_P450"/>
</dbReference>
<evidence type="ECO:0000256" key="5">
    <source>
        <dbReference type="ARBA" id="ARBA00023002"/>
    </source>
</evidence>
<protein>
    <submittedName>
        <fullName evidence="10">Cytochrome P450</fullName>
    </submittedName>
</protein>
<dbReference type="Gene3D" id="1.10.630.10">
    <property type="entry name" value="Cytochrome P450"/>
    <property type="match status" value="1"/>
</dbReference>
<comment type="similarity">
    <text evidence="2">Belongs to the cytochrome P450 family.</text>
</comment>
<sequence>MDYIDLEKLAFRSLLALGMSMFLTVVVSMIVSWYRLRHIPGPWLASVSNIWMIRAATSKRLSEAFERAGSSYGPLVRIGPNQILTSDADFLRKTGAVRGAYTRSQWYAAFRWQPYVDSVFNFSDYVSHDTRRAQISTAYNITGHEVDLIEPSIDEQILLMLHALRTKYVPKHDKPNPPLLDFSDFSSFLTMDVITRAAFGEEFGHLRSDSDVTGFLTQLREHWAMISLVNETPFLRSLFCSKMWLRLFGPNITDAGGIGKLMSGVVRIVHQRYAKPETQLRNDMLQESEAEGMQALIAGSETTASVMRITFLCLISSPPIYNKLKEAVREAIESGNVTEPISYNMAREIPYLRAVVYEGMRMRPGTTGSFSKVVPPQGEVVQGKFIPGGTLVAMNVPAMLRSAELFGSDAHLFRPERWLQASGDKQAEMKDQVEMMFGSGRWMCAGKPITYMELFKTFFELFRHFDFMIAYPDKPWNSKCYNVYVEDNMWIKVAEAA</sequence>
<dbReference type="PRINTS" id="PR00463">
    <property type="entry name" value="EP450I"/>
</dbReference>
<gene>
    <name evidence="10" type="ORF">DHEL01_v206146</name>
</gene>
<dbReference type="InParanoid" id="A0A2P5HZ22"/>
<dbReference type="EMBL" id="MAVT02000484">
    <property type="protein sequence ID" value="POS75469.1"/>
    <property type="molecule type" value="Genomic_DNA"/>
</dbReference>
<evidence type="ECO:0000256" key="2">
    <source>
        <dbReference type="ARBA" id="ARBA00010617"/>
    </source>
</evidence>
<name>A0A2P5HZ22_DIAHE</name>
<dbReference type="PANTHER" id="PTHR24305">
    <property type="entry name" value="CYTOCHROME P450"/>
    <property type="match status" value="1"/>
</dbReference>
<dbReference type="InterPro" id="IPR050121">
    <property type="entry name" value="Cytochrome_P450_monoxygenase"/>
</dbReference>
<dbReference type="InterPro" id="IPR002401">
    <property type="entry name" value="Cyt_P450_E_grp-I"/>
</dbReference>
<dbReference type="GO" id="GO:0005506">
    <property type="term" value="F:iron ion binding"/>
    <property type="evidence" value="ECO:0007669"/>
    <property type="project" value="InterPro"/>
</dbReference>
<accession>A0A2P5HZ22</accession>
<keyword evidence="9" id="KW-0812">Transmembrane</keyword>